<name>A0AAW1PGS3_9CHLO</name>
<evidence type="ECO:0000313" key="2">
    <source>
        <dbReference type="EMBL" id="KAK9807353.1"/>
    </source>
</evidence>
<dbReference type="Gene3D" id="2.130.10.10">
    <property type="entry name" value="YVTN repeat-like/Quinoprotein amine dehydrogenase"/>
    <property type="match status" value="2"/>
</dbReference>
<feature type="region of interest" description="Disordered" evidence="1">
    <location>
        <begin position="1054"/>
        <end position="1074"/>
    </location>
</feature>
<keyword evidence="3" id="KW-1185">Reference proteome</keyword>
<dbReference type="Proteomes" id="UP001465755">
    <property type="component" value="Unassembled WGS sequence"/>
</dbReference>
<evidence type="ECO:0000256" key="1">
    <source>
        <dbReference type="SAM" id="MobiDB-lite"/>
    </source>
</evidence>
<evidence type="ECO:0000313" key="3">
    <source>
        <dbReference type="Proteomes" id="UP001465755"/>
    </source>
</evidence>
<dbReference type="InterPro" id="IPR015943">
    <property type="entry name" value="WD40/YVTN_repeat-like_dom_sf"/>
</dbReference>
<feature type="compositionally biased region" description="Polar residues" evidence="1">
    <location>
        <begin position="528"/>
        <end position="541"/>
    </location>
</feature>
<protein>
    <submittedName>
        <fullName evidence="2">Uncharacterized protein</fullName>
    </submittedName>
</protein>
<comment type="caution">
    <text evidence="2">The sequence shown here is derived from an EMBL/GenBank/DDBJ whole genome shotgun (WGS) entry which is preliminary data.</text>
</comment>
<feature type="region of interest" description="Disordered" evidence="1">
    <location>
        <begin position="814"/>
        <end position="838"/>
    </location>
</feature>
<reference evidence="2 3" key="1">
    <citation type="journal article" date="2024" name="Nat. Commun.">
        <title>Phylogenomics reveals the evolutionary origins of lichenization in chlorophyte algae.</title>
        <authorList>
            <person name="Puginier C."/>
            <person name="Libourel C."/>
            <person name="Otte J."/>
            <person name="Skaloud P."/>
            <person name="Haon M."/>
            <person name="Grisel S."/>
            <person name="Petersen M."/>
            <person name="Berrin J.G."/>
            <person name="Delaux P.M."/>
            <person name="Dal Grande F."/>
            <person name="Keller J."/>
        </authorList>
    </citation>
    <scope>NUCLEOTIDE SEQUENCE [LARGE SCALE GENOMIC DNA]</scope>
    <source>
        <strain evidence="2 3">SAG 2036</strain>
    </source>
</reference>
<dbReference type="PANTHER" id="PTHR10644">
    <property type="entry name" value="DNA REPAIR/RNA PROCESSING CPSF FAMILY"/>
    <property type="match status" value="1"/>
</dbReference>
<gene>
    <name evidence="2" type="ORF">WJX73_004875</name>
</gene>
<feature type="region of interest" description="Disordered" evidence="1">
    <location>
        <begin position="516"/>
        <end position="581"/>
    </location>
</feature>
<accession>A0AAW1PGS3</accession>
<dbReference type="InterPro" id="IPR050358">
    <property type="entry name" value="RSE1/DDB1/CFT1"/>
</dbReference>
<proteinExistence type="predicted"/>
<dbReference type="EMBL" id="JALJOQ010000031">
    <property type="protein sequence ID" value="KAK9807353.1"/>
    <property type="molecule type" value="Genomic_DNA"/>
</dbReference>
<sequence>MSTGPRPVCSIWAAHWVAVLCPDRRTNGKAGLHIQEQAGRQDLLIVLDKSWSLAFLCWDSKFNRFLSVGTVQTVADTLQHQKKAVSCHEAPAWWKPHLAAESHGRAWAVSTSPESLEIYAGSSMSQPIAWNDEGISSPRSLHSFCFLEMQPSDPDNALHLAVLFMMAVNEGQAFAEGDEDVVGDDNESKYLISITFRLELLRCTSESCREMGSFHELPRLCFTGFYEDLTDYQHPLALLQPVPGHADVVVALWHKLVLAKFTDGSWTTSQVNLTISRDLESIEDKSRITAWGWDATEETFERDFSSLSTQDPPASTSQPQAALCSLIVCRASGLIWRIIFPGHQNAGSMDAFKHWEAQAYFLPQTSPVRFCIGFSSSATLLITNGGDACLVTIPKLDASESDGSAIPLVPEQPSALSCCSPMSDFAVADLQGLGHNQVYAACGTGLQGSLQILHAGAVLEELQTTGGTLTDVTEEVGVEDAAQTLVAGPMGPLHLLQALVGRLILCRLHDFLLGSPHAPGHQRRPSKSQRQLGESTSSGSAPGSAEDQPHPSPSAGDSPGVSSMPTGPLPEDPWQEGAGVEDVWRPPANNIIGAAAVCDDAALVSCAPSCALIALQMQGHWGARASSPGKRKRSPGGVGLVQVAQATVKQEVSCLAIAADTGASAQEQRSWLCLVGNHSPDLQLWRLLPIAPGISSHDPVLSLQLLASLDVGRTSPLCAALPDPLLGLDEVLTPSEHVPESVMLLPSEPCDGGCVQALVGLRSSLLLHIQFPRQQPALPLDRRKGMAVNHASSTPGPLTEQSRSGIATCTLDAVSAPHQHSSTSHSRSETHAESSASILSRQRLGTTMPLVLVPLPVACGFGALALTDRAMLLRMAPEGGAVEAQPLAAAHIACAAPWWQDEDPSLAEHAEGQVPGRLALAPLQIVVQDSPMRLCLHRALLLDVPSEVPLSNPLRPHETVDGMIADQIDEDRLLAAAAVHASSPQAPNTWTAVQPFERLSHAAMQQSDPDHPRNVRHDDIRCIDPETWEESDRHQLQPGEAATCIAVDPNAVERDRLASPSATPSASEYDDPSGMRELNRGISIGSGLVGLAGSEMDAEPEHPLDPSEYPALHHRAFSDFKRSSMDAGRRVSFDMRPGSFDHIPPAPSRDDLLLGSVNSVRDYHRDPSMSSIGAHYMPREKVSFMAVGTRVGSFEDDRAMEEERPMGRWGGRLLLFVLTSPGRTMQGSHVNLGQARQGGAVMQCADQKMFQSGVHALCWLSDHTLLVSAGERLITYCILQADGSASGPKLQKMRHASSSRAATSLQATPSRGLVAAGDALQGVWVYRMNAALALQVVYAQIQGSNVADCVPLEQNGLFQATLAVEASGWLTMAGPCARTPERNIETVAAFKLGSPGTRILSGMLAQETSRLSNQGKASALR</sequence>
<organism evidence="2 3">
    <name type="scientific">Symbiochloris irregularis</name>
    <dbReference type="NCBI Taxonomy" id="706552"/>
    <lineage>
        <taxon>Eukaryota</taxon>
        <taxon>Viridiplantae</taxon>
        <taxon>Chlorophyta</taxon>
        <taxon>core chlorophytes</taxon>
        <taxon>Trebouxiophyceae</taxon>
        <taxon>Trebouxiales</taxon>
        <taxon>Trebouxiaceae</taxon>
        <taxon>Symbiochloris</taxon>
    </lineage>
</organism>